<dbReference type="GO" id="GO:0004792">
    <property type="term" value="F:thiosulfate-cyanide sulfurtransferase activity"/>
    <property type="evidence" value="ECO:0007669"/>
    <property type="project" value="TreeGrafter"/>
</dbReference>
<name>A0A059F5J2_9MICR</name>
<dbReference type="Gene3D" id="3.40.50.720">
    <property type="entry name" value="NAD(P)-binding Rossmann-like Domain"/>
    <property type="match status" value="1"/>
</dbReference>
<dbReference type="VEuPathDB" id="MicrosporidiaDB:H312_00035"/>
<protein>
    <recommendedName>
        <fullName evidence="1">THIF-type NAD/FAD binding fold domain-containing protein</fullName>
    </recommendedName>
</protein>
<dbReference type="PANTHER" id="PTHR10953">
    <property type="entry name" value="UBIQUITIN-ACTIVATING ENZYME E1"/>
    <property type="match status" value="1"/>
</dbReference>
<dbReference type="OrthoDB" id="10255449at2759"/>
<dbReference type="SUPFAM" id="SSF69572">
    <property type="entry name" value="Activating enzymes of the ubiquitin-like proteins"/>
    <property type="match status" value="1"/>
</dbReference>
<dbReference type="UniPathway" id="UPA00885"/>
<reference evidence="3" key="1">
    <citation type="submission" date="2013-02" db="EMBL/GenBank/DDBJ databases">
        <authorList>
            <consortium name="The Broad Institute Genome Sequencing Platform"/>
            <person name="Cuomo C."/>
            <person name="Becnel J."/>
            <person name="Sanscrainte N."/>
            <person name="Walker B."/>
            <person name="Young S.K."/>
            <person name="Zeng Q."/>
            <person name="Gargeya S."/>
            <person name="Fitzgerald M."/>
            <person name="Haas B."/>
            <person name="Abouelleil A."/>
            <person name="Alvarado L."/>
            <person name="Arachchi H.M."/>
            <person name="Berlin A.M."/>
            <person name="Chapman S.B."/>
            <person name="Dewar J."/>
            <person name="Goldberg J."/>
            <person name="Griggs A."/>
            <person name="Gujja S."/>
            <person name="Hansen M."/>
            <person name="Howarth C."/>
            <person name="Imamovic A."/>
            <person name="Larimer J."/>
            <person name="McCowan C."/>
            <person name="Murphy C."/>
            <person name="Neiman D."/>
            <person name="Pearson M."/>
            <person name="Priest M."/>
            <person name="Roberts A."/>
            <person name="Saif S."/>
            <person name="Shea T."/>
            <person name="Sisk P."/>
            <person name="Sykes S."/>
            <person name="Wortman J."/>
            <person name="Nusbaum C."/>
            <person name="Birren B."/>
        </authorList>
    </citation>
    <scope>NUCLEOTIDE SEQUENCE [LARGE SCALE GENOMIC DNA]</scope>
    <source>
        <strain evidence="3">PRA339</strain>
    </source>
</reference>
<dbReference type="EMBL" id="KK365130">
    <property type="protein sequence ID" value="KCZ82377.1"/>
    <property type="molecule type" value="Genomic_DNA"/>
</dbReference>
<dbReference type="STRING" id="1288291.A0A059F5J2"/>
<dbReference type="Proteomes" id="UP000030655">
    <property type="component" value="Unassembled WGS sequence"/>
</dbReference>
<dbReference type="PANTHER" id="PTHR10953:SF102">
    <property type="entry name" value="ADENYLYLTRANSFERASE AND SULFURTRANSFERASE MOCS3"/>
    <property type="match status" value="1"/>
</dbReference>
<dbReference type="AlphaFoldDB" id="A0A059F5J2"/>
<dbReference type="InterPro" id="IPR000594">
    <property type="entry name" value="ThiF_NAD_FAD-bd"/>
</dbReference>
<evidence type="ECO:0000259" key="1">
    <source>
        <dbReference type="Pfam" id="PF00899"/>
    </source>
</evidence>
<gene>
    <name evidence="2" type="ORF">H312_00035</name>
</gene>
<proteinExistence type="predicted"/>
<evidence type="ECO:0000313" key="3">
    <source>
        <dbReference type="Proteomes" id="UP000030655"/>
    </source>
</evidence>
<reference evidence="2 3" key="2">
    <citation type="submission" date="2014-03" db="EMBL/GenBank/DDBJ databases">
        <title>The Genome Sequence of Anncaliia algerae insect isolate PRA339.</title>
        <authorList>
            <consortium name="The Broad Institute Genome Sequencing Platform"/>
            <consortium name="The Broad Institute Genome Sequencing Center for Infectious Disease"/>
            <person name="Cuomo C."/>
            <person name="Becnel J."/>
            <person name="Sanscrainte N."/>
            <person name="Walker B."/>
            <person name="Young S.K."/>
            <person name="Zeng Q."/>
            <person name="Gargeya S."/>
            <person name="Fitzgerald M."/>
            <person name="Haas B."/>
            <person name="Abouelleil A."/>
            <person name="Alvarado L."/>
            <person name="Arachchi H.M."/>
            <person name="Berlin A.M."/>
            <person name="Chapman S.B."/>
            <person name="Dewar J."/>
            <person name="Goldberg J."/>
            <person name="Griggs A."/>
            <person name="Gujja S."/>
            <person name="Hansen M."/>
            <person name="Howarth C."/>
            <person name="Imamovic A."/>
            <person name="Larimer J."/>
            <person name="McCowan C."/>
            <person name="Murphy C."/>
            <person name="Neiman D."/>
            <person name="Pearson M."/>
            <person name="Priest M."/>
            <person name="Roberts A."/>
            <person name="Saif S."/>
            <person name="Shea T."/>
            <person name="Sisk P."/>
            <person name="Sykes S."/>
            <person name="Wortman J."/>
            <person name="Nusbaum C."/>
            <person name="Birren B."/>
        </authorList>
    </citation>
    <scope>NUCLEOTIDE SEQUENCE [LARGE SCALE GENOMIC DNA]</scope>
    <source>
        <strain evidence="2 3">PRA339</strain>
    </source>
</reference>
<evidence type="ECO:0000313" key="2">
    <source>
        <dbReference type="EMBL" id="KCZ82377.1"/>
    </source>
</evidence>
<accession>A0A059F5J2</accession>
<keyword evidence="3" id="KW-1185">Reference proteome</keyword>
<organism evidence="2 3">
    <name type="scientific">Anncaliia algerae PRA339</name>
    <dbReference type="NCBI Taxonomy" id="1288291"/>
    <lineage>
        <taxon>Eukaryota</taxon>
        <taxon>Fungi</taxon>
        <taxon>Fungi incertae sedis</taxon>
        <taxon>Microsporidia</taxon>
        <taxon>Tubulinosematoidea</taxon>
        <taxon>Tubulinosematidae</taxon>
        <taxon>Anncaliia</taxon>
    </lineage>
</organism>
<dbReference type="InterPro" id="IPR035985">
    <property type="entry name" value="Ubiquitin-activating_enz"/>
</dbReference>
<dbReference type="Pfam" id="PF00899">
    <property type="entry name" value="ThiF"/>
    <property type="match status" value="1"/>
</dbReference>
<dbReference type="GO" id="GO:0016779">
    <property type="term" value="F:nucleotidyltransferase activity"/>
    <property type="evidence" value="ECO:0007669"/>
    <property type="project" value="TreeGrafter"/>
</dbReference>
<dbReference type="InterPro" id="IPR045886">
    <property type="entry name" value="ThiF/MoeB/HesA"/>
</dbReference>
<feature type="domain" description="THIF-type NAD/FAD binding fold" evidence="1">
    <location>
        <begin position="2"/>
        <end position="169"/>
    </location>
</feature>
<dbReference type="GO" id="GO:0008641">
    <property type="term" value="F:ubiquitin-like modifier activating enzyme activity"/>
    <property type="evidence" value="ECO:0007669"/>
    <property type="project" value="InterPro"/>
</dbReference>
<dbReference type="HOGENOM" id="CLU_013325_13_0_1"/>
<dbReference type="GO" id="GO:0045116">
    <property type="term" value="P:protein neddylation"/>
    <property type="evidence" value="ECO:0007669"/>
    <property type="project" value="UniProtKB-UniPathway"/>
</dbReference>
<sequence length="204" mass="23320">MKILIAGAGGLSSEILKQLKFFKYFITVVDYDLIEVTNLNRTLFYTEKDINHLKTHVLNNLGYKTVDNKIQEVDLNNYDCIISTVDNLESRMDINLLFKDSNTPFLIDVGVKELKGHIKVVSKETSCLFCIKEVYDKEVVSCSNPRDDIIGNVVYFNSIMAGFVANVLLSIDKHDFIFVNLEDGLFIEKIKFKKEDDCIVCNKL</sequence>
<dbReference type="GO" id="GO:0005737">
    <property type="term" value="C:cytoplasm"/>
    <property type="evidence" value="ECO:0007669"/>
    <property type="project" value="TreeGrafter"/>
</dbReference>